<proteinExistence type="predicted"/>
<reference evidence="1" key="1">
    <citation type="submission" date="2014-09" db="EMBL/GenBank/DDBJ databases">
        <authorList>
            <person name="Magalhaes I.L.F."/>
            <person name="Oliveira U."/>
            <person name="Santos F.R."/>
            <person name="Vidigal T.H.D.A."/>
            <person name="Brescovit A.D."/>
            <person name="Santos A.J."/>
        </authorList>
    </citation>
    <scope>NUCLEOTIDE SEQUENCE</scope>
    <source>
        <tissue evidence="1">Shoot tissue taken approximately 20 cm above the soil surface</tissue>
    </source>
</reference>
<organism evidence="1">
    <name type="scientific">Arundo donax</name>
    <name type="common">Giant reed</name>
    <name type="synonym">Donax arundinaceus</name>
    <dbReference type="NCBI Taxonomy" id="35708"/>
    <lineage>
        <taxon>Eukaryota</taxon>
        <taxon>Viridiplantae</taxon>
        <taxon>Streptophyta</taxon>
        <taxon>Embryophyta</taxon>
        <taxon>Tracheophyta</taxon>
        <taxon>Spermatophyta</taxon>
        <taxon>Magnoliopsida</taxon>
        <taxon>Liliopsida</taxon>
        <taxon>Poales</taxon>
        <taxon>Poaceae</taxon>
        <taxon>PACMAD clade</taxon>
        <taxon>Arundinoideae</taxon>
        <taxon>Arundineae</taxon>
        <taxon>Arundo</taxon>
    </lineage>
</organism>
<evidence type="ECO:0000313" key="1">
    <source>
        <dbReference type="EMBL" id="JAE03884.1"/>
    </source>
</evidence>
<reference evidence="1" key="2">
    <citation type="journal article" date="2015" name="Data Brief">
        <title>Shoot transcriptome of the giant reed, Arundo donax.</title>
        <authorList>
            <person name="Barrero R.A."/>
            <person name="Guerrero F.D."/>
            <person name="Moolhuijzen P."/>
            <person name="Goolsby J.A."/>
            <person name="Tidwell J."/>
            <person name="Bellgard S.E."/>
            <person name="Bellgard M.I."/>
        </authorList>
    </citation>
    <scope>NUCLEOTIDE SEQUENCE</scope>
    <source>
        <tissue evidence="1">Shoot tissue taken approximately 20 cm above the soil surface</tissue>
    </source>
</reference>
<sequence length="30" mass="3470">MSKQGVRSFFLSTAKKSKKYKVNKHNSARI</sequence>
<protein>
    <submittedName>
        <fullName evidence="1">Uncharacterized protein</fullName>
    </submittedName>
</protein>
<accession>A0A0A9EY16</accession>
<dbReference type="AlphaFoldDB" id="A0A0A9EY16"/>
<dbReference type="EMBL" id="GBRH01194012">
    <property type="protein sequence ID" value="JAE03884.1"/>
    <property type="molecule type" value="Transcribed_RNA"/>
</dbReference>
<name>A0A0A9EY16_ARUDO</name>